<dbReference type="Gene3D" id="3.40.50.300">
    <property type="entry name" value="P-loop containing nucleotide triphosphate hydrolases"/>
    <property type="match status" value="1"/>
</dbReference>
<proteinExistence type="predicted"/>
<dbReference type="Proteomes" id="UP000460272">
    <property type="component" value="Unassembled WGS sequence"/>
</dbReference>
<dbReference type="SUPFAM" id="SSF48452">
    <property type="entry name" value="TPR-like"/>
    <property type="match status" value="3"/>
</dbReference>
<dbReference type="Gene3D" id="1.25.40.10">
    <property type="entry name" value="Tetratricopeptide repeat domain"/>
    <property type="match status" value="2"/>
</dbReference>
<dbReference type="InterPro" id="IPR053137">
    <property type="entry name" value="NLR-like"/>
</dbReference>
<dbReference type="Pfam" id="PF13374">
    <property type="entry name" value="TPR_10"/>
    <property type="match status" value="2"/>
</dbReference>
<gene>
    <name evidence="1" type="ORF">EAS64_00790</name>
</gene>
<dbReference type="SUPFAM" id="SSF52540">
    <property type="entry name" value="P-loop containing nucleoside triphosphate hydrolases"/>
    <property type="match status" value="1"/>
</dbReference>
<reference evidence="1 2" key="1">
    <citation type="submission" date="2018-11" db="EMBL/GenBank/DDBJ databases">
        <title>Trebonia kvetii gen.nov., sp.nov., a novel acidophilic actinobacterium, and proposal of the new actinobacterial family Treboniaceae fam. nov.</title>
        <authorList>
            <person name="Rapoport D."/>
            <person name="Sagova-Mareckova M."/>
            <person name="Sedlacek I."/>
            <person name="Provaznik J."/>
            <person name="Kralova S."/>
            <person name="Pavlinic D."/>
            <person name="Benes V."/>
            <person name="Kopecky J."/>
        </authorList>
    </citation>
    <scope>NUCLEOTIDE SEQUENCE [LARGE SCALE GENOMIC DNA]</scope>
    <source>
        <strain evidence="1 2">15Tr583</strain>
    </source>
</reference>
<name>A0A6P2C6N9_9ACTN</name>
<dbReference type="AlphaFoldDB" id="A0A6P2C6N9"/>
<accession>A0A6P2C6N9</accession>
<dbReference type="EMBL" id="RPFW01000001">
    <property type="protein sequence ID" value="TVZ06036.1"/>
    <property type="molecule type" value="Genomic_DNA"/>
</dbReference>
<dbReference type="InterPro" id="IPR027417">
    <property type="entry name" value="P-loop_NTPase"/>
</dbReference>
<dbReference type="InterPro" id="IPR011990">
    <property type="entry name" value="TPR-like_helical_dom_sf"/>
</dbReference>
<evidence type="ECO:0000313" key="1">
    <source>
        <dbReference type="EMBL" id="TVZ06036.1"/>
    </source>
</evidence>
<keyword evidence="2" id="KW-1185">Reference proteome</keyword>
<sequence>MGAQRAVAPVLSGSVPPLAEFFHARQETGFGLADGLRPGETILLIPSMLGVGGTGKTQLAVGFAHAMWSARAVDLLVWVSAGSRASVVGGYAQAAADLDLLTSAEAYELTADAIAQRFLSWLQRTDRRWAVMLDGVASPVELDGLWPQGPAGQVVVTSRLREQELGSVGSAAGVTAYPVPGFSRREALGYLNARLTGYPDQRIEALDLAEDVGGLPIALSQAAAVVMATQTTCRDYRAEFAQRMQGTAGTQVDGCPPALLATWSLAVEHAHQLGPAGLAWPALVFASVLDTGGIPAGVLTAPAAAGYITGQQGGPQRGGELNLVRTAYASLERLGLLSVDNASPVRTVWLHSAVRSLVRAYLAPGNVEQVVSAAANGLLEAWPEAGSPGGGPQLSQALRDNAAALRAFAGDMLWKPEAHPLLVRAGISLSEAPALADAAIGYWQALGATSAQLLGPGHAQSLLSRERLADAYAASGRLSEALPVFEAALGDREATYGPHHPETVTARLTVANALHAAGRESEAIELYEQVLAARERLFGPAHRETLAVRLKLAESYEMAGRRGDSVRLYERAVTDAERELGPAHRDTLSARASLAAAYLGAGRNKEAISAFERTLAAQEREAAATDGTQPAGPGADAAGAPTALGILATRAALAGAYRAAGKNKEAIAEYERVLAGREQQFGADHPDTIAARGSLGYAYRSAGKLREAIPHYERVVADRERIFGADHRDTLASRALLAAAYQVARRMREAVATYEAVVADSERALGPGDLDTLTARCNLAAAYYEGGRMPDGITVMRHALADCERYLGPDHAMTATVRESLQAATE</sequence>
<organism evidence="1 2">
    <name type="scientific">Trebonia kvetii</name>
    <dbReference type="NCBI Taxonomy" id="2480626"/>
    <lineage>
        <taxon>Bacteria</taxon>
        <taxon>Bacillati</taxon>
        <taxon>Actinomycetota</taxon>
        <taxon>Actinomycetes</taxon>
        <taxon>Streptosporangiales</taxon>
        <taxon>Treboniaceae</taxon>
        <taxon>Trebonia</taxon>
    </lineage>
</organism>
<dbReference type="OrthoDB" id="3885120at2"/>
<dbReference type="PANTHER" id="PTHR46082:SF6">
    <property type="entry name" value="AAA+ ATPASE DOMAIN-CONTAINING PROTEIN-RELATED"/>
    <property type="match status" value="1"/>
</dbReference>
<dbReference type="SMART" id="SM00028">
    <property type="entry name" value="TPR"/>
    <property type="match status" value="4"/>
</dbReference>
<comment type="caution">
    <text evidence="1">The sequence shown here is derived from an EMBL/GenBank/DDBJ whole genome shotgun (WGS) entry which is preliminary data.</text>
</comment>
<dbReference type="PANTHER" id="PTHR46082">
    <property type="entry name" value="ATP/GTP-BINDING PROTEIN-RELATED"/>
    <property type="match status" value="1"/>
</dbReference>
<evidence type="ECO:0000313" key="2">
    <source>
        <dbReference type="Proteomes" id="UP000460272"/>
    </source>
</evidence>
<protein>
    <recommendedName>
        <fullName evidence="3">Tetratricopeptide repeat protein</fullName>
    </recommendedName>
</protein>
<dbReference type="Pfam" id="PF13424">
    <property type="entry name" value="TPR_12"/>
    <property type="match status" value="3"/>
</dbReference>
<dbReference type="InterPro" id="IPR019734">
    <property type="entry name" value="TPR_rpt"/>
</dbReference>
<evidence type="ECO:0008006" key="3">
    <source>
        <dbReference type="Google" id="ProtNLM"/>
    </source>
</evidence>
<dbReference type="RefSeq" id="WP_145850790.1">
    <property type="nucleotide sequence ID" value="NZ_RPFW01000001.1"/>
</dbReference>